<organism evidence="5 6">
    <name type="scientific">candidate division WWE3 bacterium RIFCSPLOWO2_01_FULL_39_13</name>
    <dbReference type="NCBI Taxonomy" id="1802624"/>
    <lineage>
        <taxon>Bacteria</taxon>
        <taxon>Katanobacteria</taxon>
    </lineage>
</organism>
<dbReference type="InterPro" id="IPR039528">
    <property type="entry name" value="DPM1-like"/>
</dbReference>
<feature type="domain" description="Glycosyltransferase 2-like" evidence="4">
    <location>
        <begin position="21"/>
        <end position="186"/>
    </location>
</feature>
<dbReference type="GO" id="GO:0016020">
    <property type="term" value="C:membrane"/>
    <property type="evidence" value="ECO:0007669"/>
    <property type="project" value="GOC"/>
</dbReference>
<comment type="caution">
    <text evidence="5">The sequence shown here is derived from an EMBL/GenBank/DDBJ whole genome shotgun (WGS) entry which is preliminary data.</text>
</comment>
<dbReference type="PANTHER" id="PTHR43398:SF1">
    <property type="entry name" value="DOLICHOL-PHOSPHATE MANNOSYLTRANSFERASE SUBUNIT 1"/>
    <property type="match status" value="1"/>
</dbReference>
<accession>A0A1F4V568</accession>
<dbReference type="GO" id="GO:0004582">
    <property type="term" value="F:dolichyl-phosphate beta-D-mannosyltransferase activity"/>
    <property type="evidence" value="ECO:0007669"/>
    <property type="project" value="InterPro"/>
</dbReference>
<keyword evidence="3" id="KW-0808">Transferase</keyword>
<dbReference type="GO" id="GO:0006506">
    <property type="term" value="P:GPI anchor biosynthetic process"/>
    <property type="evidence" value="ECO:0007669"/>
    <property type="project" value="TreeGrafter"/>
</dbReference>
<dbReference type="Proteomes" id="UP000178771">
    <property type="component" value="Unassembled WGS sequence"/>
</dbReference>
<dbReference type="EMBL" id="MEVH01000005">
    <property type="protein sequence ID" value="OGC52200.1"/>
    <property type="molecule type" value="Genomic_DNA"/>
</dbReference>
<protein>
    <recommendedName>
        <fullName evidence="4">Glycosyltransferase 2-like domain-containing protein</fullName>
    </recommendedName>
</protein>
<evidence type="ECO:0000256" key="2">
    <source>
        <dbReference type="ARBA" id="ARBA00022676"/>
    </source>
</evidence>
<dbReference type="Gene3D" id="3.90.550.10">
    <property type="entry name" value="Spore Coat Polysaccharide Biosynthesis Protein SpsA, Chain A"/>
    <property type="match status" value="1"/>
</dbReference>
<evidence type="ECO:0000256" key="1">
    <source>
        <dbReference type="ARBA" id="ARBA00006739"/>
    </source>
</evidence>
<dbReference type="GO" id="GO:0035269">
    <property type="term" value="P:protein O-linked glycosylation via mannose"/>
    <property type="evidence" value="ECO:0007669"/>
    <property type="project" value="TreeGrafter"/>
</dbReference>
<comment type="similarity">
    <text evidence="1">Belongs to the glycosyltransferase 2 family.</text>
</comment>
<proteinExistence type="inferred from homology"/>
<dbReference type="GO" id="GO:0006488">
    <property type="term" value="P:dolichol-linked oligosaccharide biosynthetic process"/>
    <property type="evidence" value="ECO:0007669"/>
    <property type="project" value="TreeGrafter"/>
</dbReference>
<sequence length="252" mass="28627">MDTEGALIELKEVLGQNPSLSLVIPTKNESTNVHPLLDSLHVNLVTIPSQIIFVDDSDDNTVEVIRSYPTEIPITVIQRRKEERTNGLAGALKRGFDIADGKVLGVMDSDLQHPPELLPTLYGLIDKYDIVIASRYIPGASNEGLRTPYRRIVSTGSIMIAQFIFPQLREIKDTCSGYFMIQRQLVEDAHLNPYGFKMLLELLVRTKWNSLLEVPYEFQSRARGESKASVKQGLMYYYHLYLLFRDRLIGKL</sequence>
<dbReference type="STRING" id="1802624.A2982_01805"/>
<gene>
    <name evidence="5" type="ORF">A2982_01805</name>
</gene>
<dbReference type="Pfam" id="PF00535">
    <property type="entry name" value="Glycos_transf_2"/>
    <property type="match status" value="1"/>
</dbReference>
<evidence type="ECO:0000259" key="4">
    <source>
        <dbReference type="Pfam" id="PF00535"/>
    </source>
</evidence>
<dbReference type="InterPro" id="IPR001173">
    <property type="entry name" value="Glyco_trans_2-like"/>
</dbReference>
<evidence type="ECO:0000256" key="3">
    <source>
        <dbReference type="ARBA" id="ARBA00022679"/>
    </source>
</evidence>
<dbReference type="PANTHER" id="PTHR43398">
    <property type="entry name" value="DOLICHOL-PHOSPHATE MANNOSYLTRANSFERASE SUBUNIT 1"/>
    <property type="match status" value="1"/>
</dbReference>
<evidence type="ECO:0000313" key="6">
    <source>
        <dbReference type="Proteomes" id="UP000178771"/>
    </source>
</evidence>
<reference evidence="5 6" key="1">
    <citation type="journal article" date="2016" name="Nat. Commun.">
        <title>Thousands of microbial genomes shed light on interconnected biogeochemical processes in an aquifer system.</title>
        <authorList>
            <person name="Anantharaman K."/>
            <person name="Brown C.T."/>
            <person name="Hug L.A."/>
            <person name="Sharon I."/>
            <person name="Castelle C.J."/>
            <person name="Probst A.J."/>
            <person name="Thomas B.C."/>
            <person name="Singh A."/>
            <person name="Wilkins M.J."/>
            <person name="Karaoz U."/>
            <person name="Brodie E.L."/>
            <person name="Williams K.H."/>
            <person name="Hubbard S.S."/>
            <person name="Banfield J.F."/>
        </authorList>
    </citation>
    <scope>NUCLEOTIDE SEQUENCE [LARGE SCALE GENOMIC DNA]</scope>
</reference>
<name>A0A1F4V568_UNCKA</name>
<keyword evidence="2" id="KW-0328">Glycosyltransferase</keyword>
<dbReference type="SUPFAM" id="SSF53448">
    <property type="entry name" value="Nucleotide-diphospho-sugar transferases"/>
    <property type="match status" value="1"/>
</dbReference>
<evidence type="ECO:0000313" key="5">
    <source>
        <dbReference type="EMBL" id="OGC52200.1"/>
    </source>
</evidence>
<dbReference type="InterPro" id="IPR029044">
    <property type="entry name" value="Nucleotide-diphossugar_trans"/>
</dbReference>
<dbReference type="AlphaFoldDB" id="A0A1F4V568"/>